<gene>
    <name evidence="1" type="ORF">OFLC_LOCUS14645</name>
</gene>
<evidence type="ECO:0000313" key="3">
    <source>
        <dbReference type="WBParaSite" id="OFLC_0001465601-mRNA-1"/>
    </source>
</evidence>
<reference evidence="3" key="1">
    <citation type="submission" date="2016-06" db="UniProtKB">
        <authorList>
            <consortium name="WormBaseParasite"/>
        </authorList>
    </citation>
    <scope>IDENTIFICATION</scope>
</reference>
<evidence type="ECO:0000313" key="2">
    <source>
        <dbReference type="Proteomes" id="UP000267606"/>
    </source>
</evidence>
<proteinExistence type="predicted"/>
<name>A0A183I4I3_9BILA</name>
<keyword evidence="2" id="KW-1185">Reference proteome</keyword>
<sequence length="73" mass="8436">MEKFGDRFDGYFRLLKLPTIASIATHCPASSDLIFQLQKRKFDIRILHLPPALDVDDKKENFGSSCQEISKFF</sequence>
<dbReference type="UniPathway" id="UPA00988"/>
<protein>
    <submittedName>
        <fullName evidence="3">Elongator complex protein 4</fullName>
    </submittedName>
</protein>
<dbReference type="EMBL" id="UZAJ01041037">
    <property type="protein sequence ID" value="VDP18011.1"/>
    <property type="molecule type" value="Genomic_DNA"/>
</dbReference>
<dbReference type="GO" id="GO:0033588">
    <property type="term" value="C:elongator holoenzyme complex"/>
    <property type="evidence" value="ECO:0007669"/>
    <property type="project" value="InterPro"/>
</dbReference>
<evidence type="ECO:0000313" key="1">
    <source>
        <dbReference type="EMBL" id="VDP18011.1"/>
    </source>
</evidence>
<reference evidence="1 2" key="2">
    <citation type="submission" date="2018-11" db="EMBL/GenBank/DDBJ databases">
        <authorList>
            <consortium name="Pathogen Informatics"/>
        </authorList>
    </citation>
    <scope>NUCLEOTIDE SEQUENCE [LARGE SCALE GENOMIC DNA]</scope>
</reference>
<organism evidence="3">
    <name type="scientific">Onchocerca flexuosa</name>
    <dbReference type="NCBI Taxonomy" id="387005"/>
    <lineage>
        <taxon>Eukaryota</taxon>
        <taxon>Metazoa</taxon>
        <taxon>Ecdysozoa</taxon>
        <taxon>Nematoda</taxon>
        <taxon>Chromadorea</taxon>
        <taxon>Rhabditida</taxon>
        <taxon>Spirurina</taxon>
        <taxon>Spiruromorpha</taxon>
        <taxon>Filarioidea</taxon>
        <taxon>Onchocercidae</taxon>
        <taxon>Onchocerca</taxon>
    </lineage>
</organism>
<dbReference type="STRING" id="387005.A0A183I4I3"/>
<accession>A0A183I4I3</accession>
<dbReference type="Proteomes" id="UP000267606">
    <property type="component" value="Unassembled WGS sequence"/>
</dbReference>
<dbReference type="InterPro" id="IPR008728">
    <property type="entry name" value="Elongator_complex_protein_4"/>
</dbReference>
<dbReference type="AlphaFoldDB" id="A0A183I4I3"/>
<dbReference type="Gene3D" id="3.40.50.300">
    <property type="entry name" value="P-loop containing nucleotide triphosphate hydrolases"/>
    <property type="match status" value="1"/>
</dbReference>
<dbReference type="WBParaSite" id="OFLC_0001465601-mRNA-1">
    <property type="protein sequence ID" value="OFLC_0001465601-mRNA-1"/>
    <property type="gene ID" value="OFLC_0001465601"/>
</dbReference>
<dbReference type="GO" id="GO:0002098">
    <property type="term" value="P:tRNA wobble uridine modification"/>
    <property type="evidence" value="ECO:0007669"/>
    <property type="project" value="InterPro"/>
</dbReference>
<dbReference type="Pfam" id="PF05625">
    <property type="entry name" value="PAXNEB"/>
    <property type="match status" value="1"/>
</dbReference>
<dbReference type="InterPro" id="IPR027417">
    <property type="entry name" value="P-loop_NTPase"/>
</dbReference>